<dbReference type="SUPFAM" id="SSF55961">
    <property type="entry name" value="Bet v1-like"/>
    <property type="match status" value="1"/>
</dbReference>
<reference evidence="2" key="1">
    <citation type="journal article" date="2023" name="Commun. Biol.">
        <title>Genome analysis of Parmales, the sister group of diatoms, reveals the evolutionary specialization of diatoms from phago-mixotrophs to photoautotrophs.</title>
        <authorList>
            <person name="Ban H."/>
            <person name="Sato S."/>
            <person name="Yoshikawa S."/>
            <person name="Yamada K."/>
            <person name="Nakamura Y."/>
            <person name="Ichinomiya M."/>
            <person name="Sato N."/>
            <person name="Blanc-Mathieu R."/>
            <person name="Endo H."/>
            <person name="Kuwata A."/>
            <person name="Ogata H."/>
        </authorList>
    </citation>
    <scope>NUCLEOTIDE SEQUENCE [LARGE SCALE GENOMIC DNA]</scope>
    <source>
        <strain evidence="2">NIES 3700</strain>
    </source>
</reference>
<gene>
    <name evidence="1" type="ORF">TrLO_g10880</name>
</gene>
<protein>
    <recommendedName>
        <fullName evidence="3">START domain-containing protein</fullName>
    </recommendedName>
</protein>
<organism evidence="1 2">
    <name type="scientific">Triparma laevis f. longispina</name>
    <dbReference type="NCBI Taxonomy" id="1714387"/>
    <lineage>
        <taxon>Eukaryota</taxon>
        <taxon>Sar</taxon>
        <taxon>Stramenopiles</taxon>
        <taxon>Ochrophyta</taxon>
        <taxon>Bolidophyceae</taxon>
        <taxon>Parmales</taxon>
        <taxon>Triparmaceae</taxon>
        <taxon>Triparma</taxon>
    </lineage>
</organism>
<dbReference type="EMBL" id="BRXW01000068">
    <property type="protein sequence ID" value="GMI04097.1"/>
    <property type="molecule type" value="Genomic_DNA"/>
</dbReference>
<comment type="caution">
    <text evidence="1">The sequence shown here is derived from an EMBL/GenBank/DDBJ whole genome shotgun (WGS) entry which is preliminary data.</text>
</comment>
<evidence type="ECO:0000313" key="1">
    <source>
        <dbReference type="EMBL" id="GMI04097.1"/>
    </source>
</evidence>
<dbReference type="Proteomes" id="UP001165122">
    <property type="component" value="Unassembled WGS sequence"/>
</dbReference>
<evidence type="ECO:0000313" key="2">
    <source>
        <dbReference type="Proteomes" id="UP001165122"/>
    </source>
</evidence>
<proteinExistence type="predicted"/>
<dbReference type="OrthoDB" id="10632716at2759"/>
<dbReference type="AlphaFoldDB" id="A0A9W7C6B9"/>
<keyword evidence="2" id="KW-1185">Reference proteome</keyword>
<dbReference type="InterPro" id="IPR023393">
    <property type="entry name" value="START-like_dom_sf"/>
</dbReference>
<sequence>MSMKYFPPKKGERSIGTGKALGVVDCSAEEVAASVMDFCNNKRTRVPLALSIVQDAIDEFRQDEKVDTAELKEKATFTREHWEDEVYSKEEERVLEKGKATIVAIESSSDLKVIPSGDPLVIGKVVYVEGDKLVTGIAESVVDGGMEELAAFECLKMSREATKNFHEKSGLMKTVKEVNSHSFYYQSLRDLKVSGFKQGEWRNLVVWKKEGENKMIVCYEDTDALDKEHPRDPNAIAASGLSIWEYKRLPKVEGIPQTRVKYVGRADVAGSVPTFIMNRLAKDYAKSLINMRKNFDKSLEIDTGRRAEIVKKIKQEEESGGAEALVQFEALFEEKKGWERPSRKFELADSKVQANVVGGKGWGSASMNVRAEMEVAAFFWNFGSRANIEISRDVERTGAPSQQYDNWAKNSGKDEYKRAIVVARGSVIVRNASVMEARETVAIRLRRLGGGRTKLEFACEIELGFGASRRAVKHFVERHLREIIEVSIYFQRLVPLRVYGVEDSVALAHDLLWMAPKKRVERLEVFLEKSKALREPCLRHSRMEMMMAAALEGGLKGNRKVGTKLVCVSEIEAAQIGRNLVPSLMTEQLAVAGVSEWRVQDRAVKELMQEQVWFEPMVVVLGKGIVKAAA</sequence>
<evidence type="ECO:0008006" key="3">
    <source>
        <dbReference type="Google" id="ProtNLM"/>
    </source>
</evidence>
<dbReference type="Gene3D" id="3.30.530.20">
    <property type="match status" value="1"/>
</dbReference>
<accession>A0A9W7C6B9</accession>
<name>A0A9W7C6B9_9STRA</name>